<keyword evidence="4 7" id="KW-1133">Transmembrane helix</keyword>
<evidence type="ECO:0000256" key="1">
    <source>
        <dbReference type="ARBA" id="ARBA00004141"/>
    </source>
</evidence>
<comment type="catalytic activity">
    <reaction evidence="7">
        <text>L-cysteinyl-[protein] + hexadecanoyl-CoA = S-hexadecanoyl-L-cysteinyl-[protein] + CoA</text>
        <dbReference type="Rhea" id="RHEA:36683"/>
        <dbReference type="Rhea" id="RHEA-COMP:10131"/>
        <dbReference type="Rhea" id="RHEA-COMP:11032"/>
        <dbReference type="ChEBI" id="CHEBI:29950"/>
        <dbReference type="ChEBI" id="CHEBI:57287"/>
        <dbReference type="ChEBI" id="CHEBI:57379"/>
        <dbReference type="ChEBI" id="CHEBI:74151"/>
        <dbReference type="EC" id="2.3.1.225"/>
    </reaction>
</comment>
<dbReference type="PROSITE" id="PS50216">
    <property type="entry name" value="DHHC"/>
    <property type="match status" value="1"/>
</dbReference>
<dbReference type="GO" id="GO:0016020">
    <property type="term" value="C:membrane"/>
    <property type="evidence" value="ECO:0007669"/>
    <property type="project" value="UniProtKB-SubCell"/>
</dbReference>
<keyword evidence="3 7" id="KW-0812">Transmembrane</keyword>
<dbReference type="EC" id="2.3.1.225" evidence="7"/>
<dbReference type="InterPro" id="IPR001594">
    <property type="entry name" value="Palmitoyltrfase_DHHC"/>
</dbReference>
<evidence type="ECO:0000256" key="7">
    <source>
        <dbReference type="RuleBase" id="RU079119"/>
    </source>
</evidence>
<evidence type="ECO:0000313" key="10">
    <source>
        <dbReference type="Proteomes" id="UP000494165"/>
    </source>
</evidence>
<keyword evidence="5 7" id="KW-0472">Membrane</keyword>
<dbReference type="GO" id="GO:0019706">
    <property type="term" value="F:protein-cysteine S-palmitoyltransferase activity"/>
    <property type="evidence" value="ECO:0007669"/>
    <property type="project" value="UniProtKB-EC"/>
</dbReference>
<dbReference type="Proteomes" id="UP000494165">
    <property type="component" value="Unassembled WGS sequence"/>
</dbReference>
<keyword evidence="2 7" id="KW-0808">Transferase</keyword>
<comment type="subcellular location">
    <subcellularLocation>
        <location evidence="1">Membrane</location>
        <topology evidence="1">Multi-pass membrane protein</topology>
    </subcellularLocation>
</comment>
<reference evidence="9 10" key="1">
    <citation type="submission" date="2020-04" db="EMBL/GenBank/DDBJ databases">
        <authorList>
            <person name="Alioto T."/>
            <person name="Alioto T."/>
            <person name="Gomez Garrido J."/>
        </authorList>
    </citation>
    <scope>NUCLEOTIDE SEQUENCE [LARGE SCALE GENOMIC DNA]</scope>
</reference>
<feature type="transmembrane region" description="Helical" evidence="7">
    <location>
        <begin position="182"/>
        <end position="205"/>
    </location>
</feature>
<dbReference type="Pfam" id="PF01529">
    <property type="entry name" value="DHHC"/>
    <property type="match status" value="1"/>
</dbReference>
<evidence type="ECO:0000313" key="9">
    <source>
        <dbReference type="EMBL" id="CAB3377667.1"/>
    </source>
</evidence>
<feature type="transmembrane region" description="Helical" evidence="7">
    <location>
        <begin position="21"/>
        <end position="44"/>
    </location>
</feature>
<name>A0A8S1D861_9INSE</name>
<dbReference type="EMBL" id="CADEPI010000149">
    <property type="protein sequence ID" value="CAB3377667.1"/>
    <property type="molecule type" value="Genomic_DNA"/>
</dbReference>
<feature type="transmembrane region" description="Helical" evidence="7">
    <location>
        <begin position="225"/>
        <end position="251"/>
    </location>
</feature>
<comment type="similarity">
    <text evidence="7">Belongs to the DHHC palmitoyltransferase family.</text>
</comment>
<feature type="domain" description="Palmitoyltransferase DHHC" evidence="8">
    <location>
        <begin position="136"/>
        <end position="260"/>
    </location>
</feature>
<keyword evidence="10" id="KW-1185">Reference proteome</keyword>
<gene>
    <name evidence="9" type="ORF">CLODIP_2_CD13653</name>
</gene>
<dbReference type="AlphaFoldDB" id="A0A8S1D861"/>
<evidence type="ECO:0000256" key="5">
    <source>
        <dbReference type="ARBA" id="ARBA00023136"/>
    </source>
</evidence>
<accession>A0A8S1D861</accession>
<keyword evidence="6 7" id="KW-0012">Acyltransferase</keyword>
<evidence type="ECO:0000256" key="4">
    <source>
        <dbReference type="ARBA" id="ARBA00022989"/>
    </source>
</evidence>
<protein>
    <recommendedName>
        <fullName evidence="7">Palmitoyltransferase</fullName>
        <ecNumber evidence="7">2.3.1.225</ecNumber>
    </recommendedName>
</protein>
<comment type="caution">
    <text evidence="9">The sequence shown here is derived from an EMBL/GenBank/DDBJ whole genome shotgun (WGS) entry which is preliminary data.</text>
</comment>
<evidence type="ECO:0000259" key="8">
    <source>
        <dbReference type="Pfam" id="PF01529"/>
    </source>
</evidence>
<sequence length="371" mass="42861">MMTSMEPRVSHPRNTNPIRQSCQHCFLLVKWIPVVFIMSIIAWSYYAYVYELCILTVNSVLDQIIYLAGYHLIFVIFMWSYIKTIFTDVGGVPPEFKLPQSLYDRLNEADSEGTTRQLLDSFARNLPVSNTTMNGAARYCEKCYHVKPDRTHHCSVCRKCVPKMDHHCPWVNNCVAFKNYKFFVLFLGYGLIYCIFISLTSLQYFVAFWKFTSQGHLEGMGKFHILFLFFVAVMFAISLGSLFSYHCYLITKNRSTLESFRAPIFHSGPDKDGFSLGRYNNFQEVFGDNKALWFLPIFTSLGDGLKFPIRSMTCYEAMGNTQQSLGDGVTFPQRCLDEDSQQLLASNQRWSDTESPPPERHQVTELDVRIL</sequence>
<proteinExistence type="inferred from homology"/>
<organism evidence="9 10">
    <name type="scientific">Cloeon dipterum</name>
    <dbReference type="NCBI Taxonomy" id="197152"/>
    <lineage>
        <taxon>Eukaryota</taxon>
        <taxon>Metazoa</taxon>
        <taxon>Ecdysozoa</taxon>
        <taxon>Arthropoda</taxon>
        <taxon>Hexapoda</taxon>
        <taxon>Insecta</taxon>
        <taxon>Pterygota</taxon>
        <taxon>Palaeoptera</taxon>
        <taxon>Ephemeroptera</taxon>
        <taxon>Pisciforma</taxon>
        <taxon>Baetidae</taxon>
        <taxon>Cloeon</taxon>
    </lineage>
</organism>
<dbReference type="PANTHER" id="PTHR12246">
    <property type="entry name" value="PALMITOYLTRANSFERASE ZDHHC16"/>
    <property type="match status" value="1"/>
</dbReference>
<dbReference type="OrthoDB" id="9909019at2759"/>
<evidence type="ECO:0000256" key="6">
    <source>
        <dbReference type="ARBA" id="ARBA00023315"/>
    </source>
</evidence>
<comment type="domain">
    <text evidence="7">The DHHC domain is required for palmitoyltransferase activity.</text>
</comment>
<dbReference type="InterPro" id="IPR039859">
    <property type="entry name" value="PFA4/ZDH16/20/ERF2-like"/>
</dbReference>
<evidence type="ECO:0000256" key="3">
    <source>
        <dbReference type="ARBA" id="ARBA00022692"/>
    </source>
</evidence>
<feature type="transmembrane region" description="Helical" evidence="7">
    <location>
        <begin position="64"/>
        <end position="82"/>
    </location>
</feature>
<evidence type="ECO:0000256" key="2">
    <source>
        <dbReference type="ARBA" id="ARBA00022679"/>
    </source>
</evidence>